<reference evidence="1 2" key="1">
    <citation type="submission" date="2014-09" db="EMBL/GenBank/DDBJ databases">
        <title>Vibrio maritimus JCM 19235. (C45) whole genome shotgun sequence.</title>
        <authorList>
            <person name="Sawabe T."/>
            <person name="Meirelles P."/>
            <person name="Nakanishi M."/>
            <person name="Sayaka M."/>
            <person name="Hattori M."/>
            <person name="Ohkuma M."/>
        </authorList>
    </citation>
    <scope>NUCLEOTIDE SEQUENCE [LARGE SCALE GENOMIC DNA]</scope>
    <source>
        <strain evidence="2">JCM19235</strain>
    </source>
</reference>
<gene>
    <name evidence="1" type="ORF">JCM19235_1217</name>
</gene>
<dbReference type="Proteomes" id="UP000029228">
    <property type="component" value="Unassembled WGS sequence"/>
</dbReference>
<reference evidence="1 2" key="2">
    <citation type="submission" date="2014-09" db="EMBL/GenBank/DDBJ databases">
        <authorList>
            <consortium name="NBRP consortium"/>
            <person name="Sawabe T."/>
            <person name="Meirelles P."/>
            <person name="Nakanishi M."/>
            <person name="Sayaka M."/>
            <person name="Hattori M."/>
            <person name="Ohkuma M."/>
        </authorList>
    </citation>
    <scope>NUCLEOTIDE SEQUENCE [LARGE SCALE GENOMIC DNA]</scope>
    <source>
        <strain evidence="2">JCM19235</strain>
    </source>
</reference>
<protein>
    <submittedName>
        <fullName evidence="1">Uncharacterized protein</fullName>
    </submittedName>
</protein>
<dbReference type="EMBL" id="BBMR01000017">
    <property type="protein sequence ID" value="GAL22916.1"/>
    <property type="molecule type" value="Genomic_DNA"/>
</dbReference>
<name>A0A090S5U8_9VIBR</name>
<accession>A0A090S5U8</accession>
<sequence length="67" mass="7663">MKTILSAPRANKSHVSHLIRLALSERSVIRGTTANVLIADDYNTIRTPYRPQRTHISFLVTQYLRSL</sequence>
<proteinExistence type="predicted"/>
<evidence type="ECO:0000313" key="1">
    <source>
        <dbReference type="EMBL" id="GAL22916.1"/>
    </source>
</evidence>
<organism evidence="1 2">
    <name type="scientific">Vibrio maritimus</name>
    <dbReference type="NCBI Taxonomy" id="990268"/>
    <lineage>
        <taxon>Bacteria</taxon>
        <taxon>Pseudomonadati</taxon>
        <taxon>Pseudomonadota</taxon>
        <taxon>Gammaproteobacteria</taxon>
        <taxon>Vibrionales</taxon>
        <taxon>Vibrionaceae</taxon>
        <taxon>Vibrio</taxon>
    </lineage>
</organism>
<evidence type="ECO:0000313" key="2">
    <source>
        <dbReference type="Proteomes" id="UP000029228"/>
    </source>
</evidence>
<dbReference type="AlphaFoldDB" id="A0A090S5U8"/>
<keyword evidence="2" id="KW-1185">Reference proteome</keyword>
<comment type="caution">
    <text evidence="1">The sequence shown here is derived from an EMBL/GenBank/DDBJ whole genome shotgun (WGS) entry which is preliminary data.</text>
</comment>
<dbReference type="STRING" id="990268.JCM19235_1217"/>